<dbReference type="PANTHER" id="PTHR36978">
    <property type="entry name" value="P-LOOP CONTAINING NUCLEOTIDE TRIPHOSPHATE HYDROLASE"/>
    <property type="match status" value="1"/>
</dbReference>
<dbReference type="Proteomes" id="UP000053617">
    <property type="component" value="Unassembled WGS sequence"/>
</dbReference>
<dbReference type="Pfam" id="PF17784">
    <property type="entry name" value="Sulfotransfer_4"/>
    <property type="match status" value="1"/>
</dbReference>
<dbReference type="InterPro" id="IPR040632">
    <property type="entry name" value="Sulfotransfer_4"/>
</dbReference>
<protein>
    <submittedName>
        <fullName evidence="1">Uncharacterized protein</fullName>
    </submittedName>
</protein>
<proteinExistence type="predicted"/>
<dbReference type="GeneID" id="25295785"/>
<sequence length="154" mass="17800">MQILALGFPRSAIDSLCFVLLTLGYSRVWHGFDLPSTRPEDGGSWVLLLQAKARGEDKSGREFDWDVLLGDYDGVMDMLPGIFVKELLDFYPEVKVILDRRNNMDAWHRSSNVAAEMVLGSWGLWMLNWWDRKLFWWFRSAVLWTGIIGKGEDI</sequence>
<dbReference type="STRING" id="1442369.A0A0D2J574"/>
<dbReference type="PANTHER" id="PTHR36978:SF8">
    <property type="entry name" value="NAD DEPENDENT EPIMERASE_DEHYDRATASE"/>
    <property type="match status" value="1"/>
</dbReference>
<dbReference type="HOGENOM" id="CLU_1705235_0_0_1"/>
<dbReference type="RefSeq" id="XP_013271296.1">
    <property type="nucleotide sequence ID" value="XM_013415842.1"/>
</dbReference>
<keyword evidence="2" id="KW-1185">Reference proteome</keyword>
<gene>
    <name evidence="1" type="ORF">Z518_07714</name>
</gene>
<dbReference type="EMBL" id="KN847479">
    <property type="protein sequence ID" value="KIX04160.1"/>
    <property type="molecule type" value="Genomic_DNA"/>
</dbReference>
<reference evidence="1 2" key="1">
    <citation type="submission" date="2015-01" db="EMBL/GenBank/DDBJ databases">
        <title>The Genome Sequence of Rhinocladiella mackenzie CBS 650.93.</title>
        <authorList>
            <consortium name="The Broad Institute Genomics Platform"/>
            <person name="Cuomo C."/>
            <person name="de Hoog S."/>
            <person name="Gorbushina A."/>
            <person name="Stielow B."/>
            <person name="Teixiera M."/>
            <person name="Abouelleil A."/>
            <person name="Chapman S.B."/>
            <person name="Priest M."/>
            <person name="Young S.K."/>
            <person name="Wortman J."/>
            <person name="Nusbaum C."/>
            <person name="Birren B."/>
        </authorList>
    </citation>
    <scope>NUCLEOTIDE SEQUENCE [LARGE SCALE GENOMIC DNA]</scope>
    <source>
        <strain evidence="1 2">CBS 650.93</strain>
    </source>
</reference>
<dbReference type="VEuPathDB" id="FungiDB:Z518_07714"/>
<evidence type="ECO:0000313" key="1">
    <source>
        <dbReference type="EMBL" id="KIX04160.1"/>
    </source>
</evidence>
<accession>A0A0D2J574</accession>
<evidence type="ECO:0000313" key="2">
    <source>
        <dbReference type="Proteomes" id="UP000053617"/>
    </source>
</evidence>
<dbReference type="OrthoDB" id="4157235at2759"/>
<name>A0A0D2J574_9EURO</name>
<dbReference type="Gene3D" id="3.40.50.300">
    <property type="entry name" value="P-loop containing nucleotide triphosphate hydrolases"/>
    <property type="match status" value="1"/>
</dbReference>
<dbReference type="AlphaFoldDB" id="A0A0D2J574"/>
<dbReference type="InterPro" id="IPR027417">
    <property type="entry name" value="P-loop_NTPase"/>
</dbReference>
<organism evidence="1 2">
    <name type="scientific">Rhinocladiella mackenziei CBS 650.93</name>
    <dbReference type="NCBI Taxonomy" id="1442369"/>
    <lineage>
        <taxon>Eukaryota</taxon>
        <taxon>Fungi</taxon>
        <taxon>Dikarya</taxon>
        <taxon>Ascomycota</taxon>
        <taxon>Pezizomycotina</taxon>
        <taxon>Eurotiomycetes</taxon>
        <taxon>Chaetothyriomycetidae</taxon>
        <taxon>Chaetothyriales</taxon>
        <taxon>Herpotrichiellaceae</taxon>
        <taxon>Rhinocladiella</taxon>
    </lineage>
</organism>